<dbReference type="Proteomes" id="UP000014760">
    <property type="component" value="Unassembled WGS sequence"/>
</dbReference>
<dbReference type="EMBL" id="AMQN01014942">
    <property type="status" value="NOT_ANNOTATED_CDS"/>
    <property type="molecule type" value="Genomic_DNA"/>
</dbReference>
<dbReference type="HOGENOM" id="CLU_722088_0_0_1"/>
<keyword evidence="4 7" id="KW-0328">Glycosyltransferase</keyword>
<evidence type="ECO:0000256" key="4">
    <source>
        <dbReference type="ARBA" id="ARBA00022676"/>
    </source>
</evidence>
<reference evidence="10 12" key="2">
    <citation type="journal article" date="2013" name="Nature">
        <title>Insights into bilaterian evolution from three spiralian genomes.</title>
        <authorList>
            <person name="Simakov O."/>
            <person name="Marletaz F."/>
            <person name="Cho S.J."/>
            <person name="Edsinger-Gonzales E."/>
            <person name="Havlak P."/>
            <person name="Hellsten U."/>
            <person name="Kuo D.H."/>
            <person name="Larsson T."/>
            <person name="Lv J."/>
            <person name="Arendt D."/>
            <person name="Savage R."/>
            <person name="Osoegawa K."/>
            <person name="de Jong P."/>
            <person name="Grimwood J."/>
            <person name="Chapman J.A."/>
            <person name="Shapiro H."/>
            <person name="Aerts A."/>
            <person name="Otillar R.P."/>
            <person name="Terry A.Y."/>
            <person name="Boore J.L."/>
            <person name="Grigoriev I.V."/>
            <person name="Lindberg D.R."/>
            <person name="Seaver E.C."/>
            <person name="Weisblat D.A."/>
            <person name="Putnam N.H."/>
            <person name="Rokhsar D.S."/>
        </authorList>
    </citation>
    <scope>NUCLEOTIDE SEQUENCE</scope>
    <source>
        <strain evidence="10 12">I ESC-2004</strain>
    </source>
</reference>
<dbReference type="Pfam" id="PF00852">
    <property type="entry name" value="Glyco_transf_10"/>
    <property type="match status" value="1"/>
</dbReference>
<dbReference type="UniPathway" id="UPA00378"/>
<evidence type="ECO:0000313" key="12">
    <source>
        <dbReference type="Proteomes" id="UP000014760"/>
    </source>
</evidence>
<dbReference type="EMBL" id="KB311442">
    <property type="protein sequence ID" value="ELT89249.1"/>
    <property type="molecule type" value="Genomic_DNA"/>
</dbReference>
<dbReference type="GO" id="GO:0008417">
    <property type="term" value="F:fucosyltransferase activity"/>
    <property type="evidence" value="ECO:0007669"/>
    <property type="project" value="InterPro"/>
</dbReference>
<sequence>MVGSRFSKFCGTLEETCTVGCKKETSRKWRSAAVKSGHLLILVWTDFNSNGEKENWYSSMGRGVMDLCNYEEDSWTPRRFNSLPGNSRSTISLLNAYRSSTTSSTNENLHRRRQPDDMTTVSSTSTYTLDSDIAINPKKHFIIDEAKFSQLDFTDFSRMKRRDVPVAWFVSRCVTQSKREIYVGELRKHVAVDIYGKCGNLACDRPLHSGFKDDRCVVELLDGSKFYLLFEKALCDDYITEKIMGAQHLDHFESLIEELETISRASACPWPWAQVHCFLTFQKIQDMCIINHDISSVAVLQVTLQFCEDIVTRPANFALPSKDANTETVTDHQSEIIMYITGAVLHKLKKRYARSNRSDDLDVIKGLISHENKGPRPSLIEGS</sequence>
<keyword evidence="5 7" id="KW-0808">Transferase</keyword>
<protein>
    <recommendedName>
        <fullName evidence="7">Fucosyltransferase</fullName>
        <ecNumber evidence="7">2.4.1.-</ecNumber>
    </recommendedName>
</protein>
<dbReference type="InterPro" id="IPR055270">
    <property type="entry name" value="Glyco_tran_10_C"/>
</dbReference>
<evidence type="ECO:0000313" key="11">
    <source>
        <dbReference type="EnsemblMetazoa" id="CapteP206155"/>
    </source>
</evidence>
<evidence type="ECO:0000256" key="6">
    <source>
        <dbReference type="ARBA" id="ARBA00023034"/>
    </source>
</evidence>
<reference evidence="12" key="1">
    <citation type="submission" date="2012-12" db="EMBL/GenBank/DDBJ databases">
        <authorList>
            <person name="Hellsten U."/>
            <person name="Grimwood J."/>
            <person name="Chapman J.A."/>
            <person name="Shapiro H."/>
            <person name="Aerts A."/>
            <person name="Otillar R.P."/>
            <person name="Terry A.Y."/>
            <person name="Boore J.L."/>
            <person name="Simakov O."/>
            <person name="Marletaz F."/>
            <person name="Cho S.-J."/>
            <person name="Edsinger-Gonzales E."/>
            <person name="Havlak P."/>
            <person name="Kuo D.-H."/>
            <person name="Larsson T."/>
            <person name="Lv J."/>
            <person name="Arendt D."/>
            <person name="Savage R."/>
            <person name="Osoegawa K."/>
            <person name="de Jong P."/>
            <person name="Lindberg D.R."/>
            <person name="Seaver E.C."/>
            <person name="Weisblat D.A."/>
            <person name="Putnam N.H."/>
            <person name="Grigoriev I.V."/>
            <person name="Rokhsar D.S."/>
        </authorList>
    </citation>
    <scope>NUCLEOTIDE SEQUENCE</scope>
    <source>
        <strain evidence="12">I ESC-2004</strain>
    </source>
</reference>
<comment type="similarity">
    <text evidence="3 7">Belongs to the glycosyltransferase 10 family.</text>
</comment>
<dbReference type="GO" id="GO:0032580">
    <property type="term" value="C:Golgi cisterna membrane"/>
    <property type="evidence" value="ECO:0007669"/>
    <property type="project" value="UniProtKB-SubCell"/>
</dbReference>
<evidence type="ECO:0000313" key="10">
    <source>
        <dbReference type="EMBL" id="ELT89249.1"/>
    </source>
</evidence>
<evidence type="ECO:0000259" key="9">
    <source>
        <dbReference type="Pfam" id="PF00852"/>
    </source>
</evidence>
<evidence type="ECO:0000256" key="7">
    <source>
        <dbReference type="RuleBase" id="RU003832"/>
    </source>
</evidence>
<dbReference type="InterPro" id="IPR038577">
    <property type="entry name" value="GT10-like_C_sf"/>
</dbReference>
<dbReference type="Gene3D" id="3.40.50.11660">
    <property type="entry name" value="Glycosyl transferase family 10, C-terminal domain"/>
    <property type="match status" value="1"/>
</dbReference>
<proteinExistence type="inferred from homology"/>
<keyword evidence="12" id="KW-1185">Reference proteome</keyword>
<name>R7T6R6_CAPTE</name>
<evidence type="ECO:0000256" key="2">
    <source>
        <dbReference type="ARBA" id="ARBA00004922"/>
    </source>
</evidence>
<evidence type="ECO:0000256" key="5">
    <source>
        <dbReference type="ARBA" id="ARBA00022679"/>
    </source>
</evidence>
<comment type="pathway">
    <text evidence="2">Protein modification; protein glycosylation.</text>
</comment>
<organism evidence="10">
    <name type="scientific">Capitella teleta</name>
    <name type="common">Polychaete worm</name>
    <dbReference type="NCBI Taxonomy" id="283909"/>
    <lineage>
        <taxon>Eukaryota</taxon>
        <taxon>Metazoa</taxon>
        <taxon>Spiralia</taxon>
        <taxon>Lophotrochozoa</taxon>
        <taxon>Annelida</taxon>
        <taxon>Polychaeta</taxon>
        <taxon>Sedentaria</taxon>
        <taxon>Scolecida</taxon>
        <taxon>Capitellidae</taxon>
        <taxon>Capitella</taxon>
    </lineage>
</organism>
<dbReference type="PANTHER" id="PTHR48438:SF1">
    <property type="entry name" value="ALPHA-(1,3)-FUCOSYLTRANSFERASE C-RELATED"/>
    <property type="match status" value="1"/>
</dbReference>
<dbReference type="InterPro" id="IPR001503">
    <property type="entry name" value="Glyco_trans_10"/>
</dbReference>
<accession>R7T6R6</accession>
<dbReference type="SUPFAM" id="SSF53756">
    <property type="entry name" value="UDP-Glycosyltransferase/glycogen phosphorylase"/>
    <property type="match status" value="1"/>
</dbReference>
<dbReference type="GO" id="GO:0000139">
    <property type="term" value="C:Golgi membrane"/>
    <property type="evidence" value="ECO:0007669"/>
    <property type="project" value="UniProtKB-SubCell"/>
</dbReference>
<evidence type="ECO:0000256" key="3">
    <source>
        <dbReference type="ARBA" id="ARBA00008919"/>
    </source>
</evidence>
<dbReference type="EnsemblMetazoa" id="CapteT206155">
    <property type="protein sequence ID" value="CapteP206155"/>
    <property type="gene ID" value="CapteG206155"/>
</dbReference>
<comment type="subcellular location">
    <subcellularLocation>
        <location evidence="1">Golgi apparatus membrane</location>
        <topology evidence="1">Single-pass type II membrane protein</topology>
    </subcellularLocation>
    <subcellularLocation>
        <location evidence="7">Golgi apparatus</location>
        <location evidence="7">Golgi stack membrane</location>
        <topology evidence="7">Single-pass type II membrane protein</topology>
    </subcellularLocation>
</comment>
<reference evidence="11" key="3">
    <citation type="submission" date="2015-06" db="UniProtKB">
        <authorList>
            <consortium name="EnsemblMetazoa"/>
        </authorList>
    </citation>
    <scope>IDENTIFICATION</scope>
</reference>
<evidence type="ECO:0000256" key="1">
    <source>
        <dbReference type="ARBA" id="ARBA00004323"/>
    </source>
</evidence>
<dbReference type="PANTHER" id="PTHR48438">
    <property type="entry name" value="ALPHA-(1,3)-FUCOSYLTRANSFERASE C-RELATED"/>
    <property type="match status" value="1"/>
</dbReference>
<keyword evidence="7" id="KW-0812">Transmembrane</keyword>
<dbReference type="EC" id="2.4.1.-" evidence="7"/>
<dbReference type="OrthoDB" id="427096at2759"/>
<gene>
    <name evidence="10" type="ORF">CAPTEDRAFT_206155</name>
</gene>
<keyword evidence="7" id="KW-0472">Membrane</keyword>
<feature type="region of interest" description="Disordered" evidence="8">
    <location>
        <begin position="102"/>
        <end position="121"/>
    </location>
</feature>
<evidence type="ECO:0000256" key="8">
    <source>
        <dbReference type="SAM" id="MobiDB-lite"/>
    </source>
</evidence>
<dbReference type="AlphaFoldDB" id="R7T6R6"/>
<feature type="domain" description="Fucosyltransferase C-terminal" evidence="9">
    <location>
        <begin position="160"/>
        <end position="246"/>
    </location>
</feature>
<keyword evidence="6 7" id="KW-0333">Golgi apparatus</keyword>